<feature type="compositionally biased region" description="Acidic residues" evidence="1">
    <location>
        <begin position="12"/>
        <end position="25"/>
    </location>
</feature>
<gene>
    <name evidence="2" type="ORF">ACHAWU_004657</name>
</gene>
<dbReference type="AlphaFoldDB" id="A0ABD3N5N8"/>
<reference evidence="2 3" key="1">
    <citation type="submission" date="2024-10" db="EMBL/GenBank/DDBJ databases">
        <title>Updated reference genomes for cyclostephanoid diatoms.</title>
        <authorList>
            <person name="Roberts W.R."/>
            <person name="Alverson A.J."/>
        </authorList>
    </citation>
    <scope>NUCLEOTIDE SEQUENCE [LARGE SCALE GENOMIC DNA]</scope>
    <source>
        <strain evidence="2 3">AJA232-27</strain>
    </source>
</reference>
<sequence length="401" mass="44261">MAIDYSKWDRMDYDDDDDEDNDDDHGDIVPGTPQVTSLDRPGRVTIGPGGSSIEFLGEDDGDVVSSSSSSSSSKNDTIQSTSSRLKKPVVGIGSGIYDSMKSSGDSDVSDNQTQKTQHEADHHRKRTLLTRNGGMHHHTIVIPDHDHDDINTNSNNDVKNTRKGREINIPIYWSQDRYAVTVRIGINPTIFSPRNIRIQCKGALPYADRHSGVGSGSLGSGCDDGSHGSIEIVCIDDGRSGGGNGIGGPKGKANASSIVLLSEKLYHPIHLNEGEDELDFEIEDDNNFQFECDDYEHGDGDNQKPTSITKFVTVHLPKAVPMIGMTYWWDRLFVDYPTIDMDTIVRSDRKEKAGDNDDSNSKKGGDGTNRGEEFRKAWEGAHAAFRERMKTRERQSIDVDE</sequence>
<name>A0ABD3N5N8_9STRA</name>
<evidence type="ECO:0000313" key="2">
    <source>
        <dbReference type="EMBL" id="KAL3771384.1"/>
    </source>
</evidence>
<feature type="region of interest" description="Disordered" evidence="1">
    <location>
        <begin position="349"/>
        <end position="377"/>
    </location>
</feature>
<evidence type="ECO:0000256" key="1">
    <source>
        <dbReference type="SAM" id="MobiDB-lite"/>
    </source>
</evidence>
<proteinExistence type="predicted"/>
<feature type="compositionally biased region" description="Basic and acidic residues" evidence="1">
    <location>
        <begin position="1"/>
        <end position="11"/>
    </location>
</feature>
<dbReference type="EMBL" id="JALLBG020000024">
    <property type="protein sequence ID" value="KAL3771384.1"/>
    <property type="molecule type" value="Genomic_DNA"/>
</dbReference>
<comment type="caution">
    <text evidence="2">The sequence shown here is derived from an EMBL/GenBank/DDBJ whole genome shotgun (WGS) entry which is preliminary data.</text>
</comment>
<feature type="compositionally biased region" description="Polar residues" evidence="1">
    <location>
        <begin position="100"/>
        <end position="115"/>
    </location>
</feature>
<keyword evidence="3" id="KW-1185">Reference proteome</keyword>
<dbReference type="Gene3D" id="2.60.40.790">
    <property type="match status" value="1"/>
</dbReference>
<dbReference type="InterPro" id="IPR008978">
    <property type="entry name" value="HSP20-like_chaperone"/>
</dbReference>
<protein>
    <submittedName>
        <fullName evidence="2">Uncharacterized protein</fullName>
    </submittedName>
</protein>
<organism evidence="2 3">
    <name type="scientific">Discostella pseudostelligera</name>
    <dbReference type="NCBI Taxonomy" id="259834"/>
    <lineage>
        <taxon>Eukaryota</taxon>
        <taxon>Sar</taxon>
        <taxon>Stramenopiles</taxon>
        <taxon>Ochrophyta</taxon>
        <taxon>Bacillariophyta</taxon>
        <taxon>Coscinodiscophyceae</taxon>
        <taxon>Thalassiosirophycidae</taxon>
        <taxon>Stephanodiscales</taxon>
        <taxon>Stephanodiscaceae</taxon>
        <taxon>Discostella</taxon>
    </lineage>
</organism>
<dbReference type="Proteomes" id="UP001530293">
    <property type="component" value="Unassembled WGS sequence"/>
</dbReference>
<feature type="region of interest" description="Disordered" evidence="1">
    <location>
        <begin position="1"/>
        <end position="123"/>
    </location>
</feature>
<evidence type="ECO:0000313" key="3">
    <source>
        <dbReference type="Proteomes" id="UP001530293"/>
    </source>
</evidence>
<accession>A0ABD3N5N8</accession>
<feature type="compositionally biased region" description="Polar residues" evidence="1">
    <location>
        <begin position="74"/>
        <end position="83"/>
    </location>
</feature>